<dbReference type="EMBL" id="WWCV01000205">
    <property type="protein sequence ID" value="MYN21267.1"/>
    <property type="molecule type" value="Genomic_DNA"/>
</dbReference>
<feature type="chain" id="PRO_5032633757" description="Transporter substrate-binding domain-containing protein" evidence="1">
    <location>
        <begin position="20"/>
        <end position="115"/>
    </location>
</feature>
<keyword evidence="3" id="KW-1185">Reference proteome</keyword>
<dbReference type="Proteomes" id="UP000484875">
    <property type="component" value="Unassembled WGS sequence"/>
</dbReference>
<name>A0A845HRD1_9BURK</name>
<gene>
    <name evidence="2" type="ORF">GTP81_31525</name>
</gene>
<comment type="caution">
    <text evidence="2">The sequence shown here is derived from an EMBL/GenBank/DDBJ whole genome shotgun (WGS) entry which is preliminary data.</text>
</comment>
<reference evidence="2 3" key="1">
    <citation type="submission" date="2019-12" db="EMBL/GenBank/DDBJ databases">
        <title>Novel species isolated from a subtropical stream in China.</title>
        <authorList>
            <person name="Lu H."/>
        </authorList>
    </citation>
    <scope>NUCLEOTIDE SEQUENCE [LARGE SCALE GENOMIC DNA]</scope>
    <source>
        <strain evidence="2 3">FT107W</strain>
    </source>
</reference>
<sequence>MLSALLPALLWTLPAPAHAAPPEPLRLLAADLPPYAVAQDGDNPGALVELVQEMARRMGTPVALEFYPWQRALALTGVQPRTLAVPLTRTPEREAHYRWLVRLRRQDFVFVGRRG</sequence>
<evidence type="ECO:0000256" key="1">
    <source>
        <dbReference type="SAM" id="SignalP"/>
    </source>
</evidence>
<evidence type="ECO:0000313" key="2">
    <source>
        <dbReference type="EMBL" id="MYN21267.1"/>
    </source>
</evidence>
<feature type="signal peptide" evidence="1">
    <location>
        <begin position="1"/>
        <end position="19"/>
    </location>
</feature>
<dbReference type="AlphaFoldDB" id="A0A845HRD1"/>
<organism evidence="2 3">
    <name type="scientific">Duganella vulcania</name>
    <dbReference type="NCBI Taxonomy" id="2692166"/>
    <lineage>
        <taxon>Bacteria</taxon>
        <taxon>Pseudomonadati</taxon>
        <taxon>Pseudomonadota</taxon>
        <taxon>Betaproteobacteria</taxon>
        <taxon>Burkholderiales</taxon>
        <taxon>Oxalobacteraceae</taxon>
        <taxon>Telluria group</taxon>
        <taxon>Duganella</taxon>
    </lineage>
</organism>
<dbReference type="PANTHER" id="PTHR38834">
    <property type="entry name" value="PERIPLASMIC SUBSTRATE BINDING PROTEIN FAMILY 3"/>
    <property type="match status" value="1"/>
</dbReference>
<dbReference type="SUPFAM" id="SSF53850">
    <property type="entry name" value="Periplasmic binding protein-like II"/>
    <property type="match status" value="1"/>
</dbReference>
<evidence type="ECO:0008006" key="4">
    <source>
        <dbReference type="Google" id="ProtNLM"/>
    </source>
</evidence>
<keyword evidence="1" id="KW-0732">Signal</keyword>
<dbReference type="Gene3D" id="3.40.190.10">
    <property type="entry name" value="Periplasmic binding protein-like II"/>
    <property type="match status" value="1"/>
</dbReference>
<protein>
    <recommendedName>
        <fullName evidence="4">Transporter substrate-binding domain-containing protein</fullName>
    </recommendedName>
</protein>
<evidence type="ECO:0000313" key="3">
    <source>
        <dbReference type="Proteomes" id="UP000484875"/>
    </source>
</evidence>
<proteinExistence type="predicted"/>
<dbReference type="PANTHER" id="PTHR38834:SF3">
    <property type="entry name" value="SOLUTE-BINDING PROTEIN FAMILY 3_N-TERMINAL DOMAIN-CONTAINING PROTEIN"/>
    <property type="match status" value="1"/>
</dbReference>
<feature type="non-terminal residue" evidence="2">
    <location>
        <position position="115"/>
    </location>
</feature>
<accession>A0A845HRD1</accession>